<dbReference type="OrthoDB" id="582926at2"/>
<gene>
    <name evidence="14" type="ORF">G113_07458</name>
</gene>
<comment type="caution">
    <text evidence="14">The sequence shown here is derived from an EMBL/GenBank/DDBJ whole genome shotgun (WGS) entry which is preliminary data.</text>
</comment>
<organism evidence="14 15">
    <name type="scientific">Aeromonas molluscorum 848</name>
    <dbReference type="NCBI Taxonomy" id="1268236"/>
    <lineage>
        <taxon>Bacteria</taxon>
        <taxon>Pseudomonadati</taxon>
        <taxon>Pseudomonadota</taxon>
        <taxon>Gammaproteobacteria</taxon>
        <taxon>Aeromonadales</taxon>
        <taxon>Aeromonadaceae</taxon>
        <taxon>Aeromonas</taxon>
    </lineage>
</organism>
<evidence type="ECO:0000256" key="11">
    <source>
        <dbReference type="ARBA" id="ARBA00029766"/>
    </source>
</evidence>
<accession>R1HBC2</accession>
<proteinExistence type="inferred from homology"/>
<evidence type="ECO:0000256" key="9">
    <source>
        <dbReference type="ARBA" id="ARBA00022909"/>
    </source>
</evidence>
<dbReference type="PANTHER" id="PTHR43071:SF1">
    <property type="entry name" value="2-AMINO-4-HYDROXY-6-HYDROXYMETHYLDIHYDROPTERIDINE PYROPHOSPHOKINASE"/>
    <property type="match status" value="1"/>
</dbReference>
<dbReference type="GO" id="GO:0016301">
    <property type="term" value="F:kinase activity"/>
    <property type="evidence" value="ECO:0007669"/>
    <property type="project" value="UniProtKB-KW"/>
</dbReference>
<evidence type="ECO:0000256" key="8">
    <source>
        <dbReference type="ARBA" id="ARBA00022840"/>
    </source>
</evidence>
<evidence type="ECO:0000256" key="10">
    <source>
        <dbReference type="ARBA" id="ARBA00029409"/>
    </source>
</evidence>
<evidence type="ECO:0000256" key="2">
    <source>
        <dbReference type="ARBA" id="ARBA00005810"/>
    </source>
</evidence>
<evidence type="ECO:0000256" key="3">
    <source>
        <dbReference type="ARBA" id="ARBA00013253"/>
    </source>
</evidence>
<comment type="similarity">
    <text evidence="2">Belongs to the HPPK family.</text>
</comment>
<comment type="pathway">
    <text evidence="1">Cofactor biosynthesis; tetrahydrofolate biosynthesis; 2-amino-4-hydroxy-6-hydroxymethyl-7,8-dihydropteridine diphosphate from 7,8-dihydroneopterin triphosphate: step 4/4.</text>
</comment>
<feature type="domain" description="7,8-dihydro-6-hydroxymethylpterin-pyrophosphokinase" evidence="13">
    <location>
        <begin position="5"/>
        <end position="101"/>
    </location>
</feature>
<keyword evidence="6" id="KW-0547">Nucleotide-binding</keyword>
<evidence type="ECO:0000256" key="4">
    <source>
        <dbReference type="ARBA" id="ARBA00016218"/>
    </source>
</evidence>
<keyword evidence="8" id="KW-0067">ATP-binding</keyword>
<dbReference type="GO" id="GO:0046656">
    <property type="term" value="P:folic acid biosynthetic process"/>
    <property type="evidence" value="ECO:0007669"/>
    <property type="project" value="UniProtKB-KW"/>
</dbReference>
<reference evidence="14 15" key="1">
    <citation type="journal article" date="2013" name="Genome Announc.">
        <title>Draft Genome Sequence of Aeromonas molluscorum Strain 848TT, Isolated from Bivalve Molluscs.</title>
        <authorList>
            <person name="Spataro N."/>
            <person name="Farfan M."/>
            <person name="Albarral V."/>
            <person name="Sanglas A."/>
            <person name="Loren J.G."/>
            <person name="Fuste M.C."/>
            <person name="Bosch E."/>
        </authorList>
    </citation>
    <scope>NUCLEOTIDE SEQUENCE [LARGE SCALE GENOMIC DNA]</scope>
    <source>
        <strain evidence="14 15">848</strain>
    </source>
</reference>
<dbReference type="AlphaFoldDB" id="R1HBC2"/>
<comment type="function">
    <text evidence="10">Catalyzes the transfer of pyrophosphate from adenosine triphosphate (ATP) to 6-hydroxymethyl-7,8-dihydropterin, an enzymatic step in folate biosynthesis pathway.</text>
</comment>
<dbReference type="SUPFAM" id="SSF55083">
    <property type="entry name" value="6-hydroxymethyl-7,8-dihydropterin pyrophosphokinase, HPPK"/>
    <property type="match status" value="1"/>
</dbReference>
<dbReference type="UniPathway" id="UPA00077">
    <property type="reaction ID" value="UER00155"/>
</dbReference>
<keyword evidence="9" id="KW-0289">Folate biosynthesis</keyword>
<keyword evidence="5" id="KW-0808">Transferase</keyword>
<dbReference type="PANTHER" id="PTHR43071">
    <property type="entry name" value="2-AMINO-4-HYDROXY-6-HYDROXYMETHYLDIHYDROPTERIDINE PYROPHOSPHOKINASE"/>
    <property type="match status" value="1"/>
</dbReference>
<dbReference type="GO" id="GO:0003848">
    <property type="term" value="F:2-amino-4-hydroxy-6-hydroxymethyldihydropteridine diphosphokinase activity"/>
    <property type="evidence" value="ECO:0007669"/>
    <property type="project" value="UniProtKB-EC"/>
</dbReference>
<dbReference type="GO" id="GO:0046654">
    <property type="term" value="P:tetrahydrofolate biosynthetic process"/>
    <property type="evidence" value="ECO:0007669"/>
    <property type="project" value="UniProtKB-UniPathway"/>
</dbReference>
<evidence type="ECO:0000259" key="13">
    <source>
        <dbReference type="Pfam" id="PF01288"/>
    </source>
</evidence>
<evidence type="ECO:0000313" key="15">
    <source>
        <dbReference type="Proteomes" id="UP000013526"/>
    </source>
</evidence>
<dbReference type="InterPro" id="IPR000550">
    <property type="entry name" value="Hppk"/>
</dbReference>
<evidence type="ECO:0000256" key="5">
    <source>
        <dbReference type="ARBA" id="ARBA00022679"/>
    </source>
</evidence>
<evidence type="ECO:0000313" key="14">
    <source>
        <dbReference type="EMBL" id="EOD55729.1"/>
    </source>
</evidence>
<dbReference type="EMBL" id="AQGQ01000033">
    <property type="protein sequence ID" value="EOD55729.1"/>
    <property type="molecule type" value="Genomic_DNA"/>
</dbReference>
<keyword evidence="15" id="KW-1185">Reference proteome</keyword>
<sequence length="176" mass="19628">MFYLCSIGSNLEPDHHVGQALGELLARFRRLQLSSVIQTKPVGMHSCHDFLNCLFVIESDATPQSLKTEFVAMEQAHGRDRNDPLCKVHDRPLDIDILAVREDDDFHTAEVDAYLQDLLAELYGEQAVNVQKVALTPWGLRLGQSPVYLSQESETGQGAATIHLDARPRHIGVAQQ</sequence>
<dbReference type="EC" id="2.7.6.3" evidence="3"/>
<dbReference type="Proteomes" id="UP000013526">
    <property type="component" value="Unassembled WGS sequence"/>
</dbReference>
<evidence type="ECO:0000256" key="1">
    <source>
        <dbReference type="ARBA" id="ARBA00005051"/>
    </source>
</evidence>
<name>R1HBC2_9GAMM</name>
<dbReference type="Pfam" id="PF01288">
    <property type="entry name" value="HPPK"/>
    <property type="match status" value="1"/>
</dbReference>
<keyword evidence="7 14" id="KW-0418">Kinase</keyword>
<evidence type="ECO:0000256" key="12">
    <source>
        <dbReference type="ARBA" id="ARBA00033413"/>
    </source>
</evidence>
<protein>
    <recommendedName>
        <fullName evidence="4">2-amino-4-hydroxy-6-hydroxymethyldihydropteridine pyrophosphokinase</fullName>
        <ecNumber evidence="3">2.7.6.3</ecNumber>
    </recommendedName>
    <alternativeName>
        <fullName evidence="11">6-hydroxymethyl-7,8-dihydropterin pyrophosphokinase</fullName>
    </alternativeName>
    <alternativeName>
        <fullName evidence="12">7,8-dihydro-6-hydroxymethylpterin-pyrophosphokinase</fullName>
    </alternativeName>
</protein>
<dbReference type="InterPro" id="IPR035907">
    <property type="entry name" value="Hppk_sf"/>
</dbReference>
<dbReference type="RefSeq" id="WP_005897711.1">
    <property type="nucleotide sequence ID" value="NZ_AQGQ01000033.1"/>
</dbReference>
<evidence type="ECO:0000256" key="7">
    <source>
        <dbReference type="ARBA" id="ARBA00022777"/>
    </source>
</evidence>
<dbReference type="Gene3D" id="3.30.70.560">
    <property type="entry name" value="7,8-Dihydro-6-hydroxymethylpterin-pyrophosphokinase HPPK"/>
    <property type="match status" value="1"/>
</dbReference>
<evidence type="ECO:0000256" key="6">
    <source>
        <dbReference type="ARBA" id="ARBA00022741"/>
    </source>
</evidence>
<dbReference type="GO" id="GO:0005524">
    <property type="term" value="F:ATP binding"/>
    <property type="evidence" value="ECO:0007669"/>
    <property type="project" value="UniProtKB-KW"/>
</dbReference>